<protein>
    <recommendedName>
        <fullName evidence="10">Transmembrane protein 188</fullName>
    </recommendedName>
</protein>
<dbReference type="GO" id="GO:0006629">
    <property type="term" value="P:lipid metabolic process"/>
    <property type="evidence" value="ECO:0007669"/>
    <property type="project" value="UniProtKB-KW"/>
</dbReference>
<evidence type="ECO:0000256" key="1">
    <source>
        <dbReference type="ARBA" id="ARBA00004232"/>
    </source>
</evidence>
<keyword evidence="5 12" id="KW-0812">Transmembrane</keyword>
<dbReference type="EMBL" id="RWJN01000034">
    <property type="protein sequence ID" value="TCD69774.1"/>
    <property type="molecule type" value="Genomic_DNA"/>
</dbReference>
<dbReference type="Pfam" id="PF03907">
    <property type="entry name" value="Spo7"/>
    <property type="match status" value="1"/>
</dbReference>
<evidence type="ECO:0000256" key="9">
    <source>
        <dbReference type="ARBA" id="ARBA00023242"/>
    </source>
</evidence>
<keyword evidence="7" id="KW-0443">Lipid metabolism</keyword>
<evidence type="ECO:0000256" key="3">
    <source>
        <dbReference type="ARBA" id="ARBA00010998"/>
    </source>
</evidence>
<feature type="compositionally biased region" description="Low complexity" evidence="11">
    <location>
        <begin position="271"/>
        <end position="324"/>
    </location>
</feature>
<evidence type="ECO:0000256" key="11">
    <source>
        <dbReference type="SAM" id="MobiDB-lite"/>
    </source>
</evidence>
<dbReference type="AlphaFoldDB" id="A0A4R0S166"/>
<evidence type="ECO:0000256" key="5">
    <source>
        <dbReference type="ARBA" id="ARBA00022692"/>
    </source>
</evidence>
<feature type="region of interest" description="Disordered" evidence="11">
    <location>
        <begin position="170"/>
        <end position="219"/>
    </location>
</feature>
<dbReference type="STRING" id="92696.A0A4R0S166"/>
<keyword evidence="4" id="KW-0963">Cytoplasm</keyword>
<dbReference type="GO" id="GO:0031965">
    <property type="term" value="C:nuclear membrane"/>
    <property type="evidence" value="ECO:0007669"/>
    <property type="project" value="UniProtKB-SubCell"/>
</dbReference>
<feature type="region of interest" description="Disordered" evidence="11">
    <location>
        <begin position="271"/>
        <end position="367"/>
    </location>
</feature>
<keyword evidence="6 12" id="KW-1133">Transmembrane helix</keyword>
<evidence type="ECO:0000256" key="12">
    <source>
        <dbReference type="SAM" id="Phobius"/>
    </source>
</evidence>
<evidence type="ECO:0000313" key="14">
    <source>
        <dbReference type="Proteomes" id="UP000292702"/>
    </source>
</evidence>
<keyword evidence="9" id="KW-0539">Nucleus</keyword>
<dbReference type="OrthoDB" id="5599171at2759"/>
<evidence type="ECO:0000256" key="6">
    <source>
        <dbReference type="ARBA" id="ARBA00022989"/>
    </source>
</evidence>
<evidence type="ECO:0000256" key="10">
    <source>
        <dbReference type="ARBA" id="ARBA00030458"/>
    </source>
</evidence>
<feature type="transmembrane region" description="Helical" evidence="12">
    <location>
        <begin position="49"/>
        <end position="71"/>
    </location>
</feature>
<name>A0A4R0S166_9APHY</name>
<dbReference type="PANTHER" id="PTHR20996">
    <property type="entry name" value="NUCLEAR ENVELOPE PHOSPHATASE-REGULATORY SUBUNIT 1"/>
    <property type="match status" value="1"/>
</dbReference>
<dbReference type="InterPro" id="IPR019168">
    <property type="entry name" value="NEP1-R1"/>
</dbReference>
<evidence type="ECO:0000256" key="2">
    <source>
        <dbReference type="ARBA" id="ARBA00004496"/>
    </source>
</evidence>
<dbReference type="Proteomes" id="UP000292702">
    <property type="component" value="Unassembled WGS sequence"/>
</dbReference>
<proteinExistence type="inferred from homology"/>
<feature type="transmembrane region" description="Helical" evidence="12">
    <location>
        <begin position="99"/>
        <end position="121"/>
    </location>
</feature>
<dbReference type="GO" id="GO:0071595">
    <property type="term" value="C:Nem1-Spo7 phosphatase complex"/>
    <property type="evidence" value="ECO:0007669"/>
    <property type="project" value="InterPro"/>
</dbReference>
<organism evidence="13 14">
    <name type="scientific">Steccherinum ochraceum</name>
    <dbReference type="NCBI Taxonomy" id="92696"/>
    <lineage>
        <taxon>Eukaryota</taxon>
        <taxon>Fungi</taxon>
        <taxon>Dikarya</taxon>
        <taxon>Basidiomycota</taxon>
        <taxon>Agaricomycotina</taxon>
        <taxon>Agaricomycetes</taxon>
        <taxon>Polyporales</taxon>
        <taxon>Steccherinaceae</taxon>
        <taxon>Steccherinum</taxon>
    </lineage>
</organism>
<evidence type="ECO:0000313" key="13">
    <source>
        <dbReference type="EMBL" id="TCD69774.1"/>
    </source>
</evidence>
<dbReference type="PANTHER" id="PTHR20996:SF1">
    <property type="entry name" value="NUCLEAR ENVELOPE PHOSPHATASE-REGULATORY SUBUNIT 1"/>
    <property type="match status" value="1"/>
</dbReference>
<reference evidence="13 14" key="1">
    <citation type="submission" date="2018-11" db="EMBL/GenBank/DDBJ databases">
        <title>Genome assembly of Steccherinum ochraceum LE-BIN_3174, the white-rot fungus of the Steccherinaceae family (The Residual Polyporoid clade, Polyporales, Basidiomycota).</title>
        <authorList>
            <person name="Fedorova T.V."/>
            <person name="Glazunova O.A."/>
            <person name="Landesman E.O."/>
            <person name="Moiseenko K.V."/>
            <person name="Psurtseva N.V."/>
            <person name="Savinova O.S."/>
            <person name="Shakhova N.V."/>
            <person name="Tyazhelova T.V."/>
            <person name="Vasina D.V."/>
        </authorList>
    </citation>
    <scope>NUCLEOTIDE SEQUENCE [LARGE SCALE GENOMIC DNA]</scope>
    <source>
        <strain evidence="13 14">LE-BIN_3174</strain>
    </source>
</reference>
<comment type="caution">
    <text evidence="13">The sequence shown here is derived from an EMBL/GenBank/DDBJ whole genome shotgun (WGS) entry which is preliminary data.</text>
</comment>
<evidence type="ECO:0000256" key="8">
    <source>
        <dbReference type="ARBA" id="ARBA00023136"/>
    </source>
</evidence>
<keyword evidence="8 12" id="KW-0472">Membrane</keyword>
<sequence>MPPRLSPIPTKGAFYPATDSHTYRDLLYFEERLKTNAALLNRRKHRYQLFLTQLLLIISFLLSEVFLQTGFLEVPCRYTMQFVVPERYRKDAEWEVHRYLAVGLLCVSVTTLGLFFMSGMYSEKIAYANRYVPHANRALRNFNMYLNVRQPPLRSKLPFNPFSFLFPRTTPSTPTLSPAPSPTRRRSPSPSRPSKRSSSVPIPPIPPTSNPRGELIFSSRVDRGFREGYDRHRTTFERIRDERDKMAYQATWMGWLHTKIMRLPMVTPGPAASGAATPVGTPGLGRAGSMTGSGSTRGRVPSGGSASSVSTPSSSRRPSPVPQRVSRKGTASRTGTPPRQSPLQQASSPGHEGQGSAGGTAIHPSPP</sequence>
<accession>A0A4R0S166</accession>
<comment type="subcellular location">
    <subcellularLocation>
        <location evidence="2">Cytoplasm</location>
    </subcellularLocation>
    <subcellularLocation>
        <location evidence="1">Nucleus membrane</location>
        <topology evidence="1">Multi-pass membrane protein</topology>
    </subcellularLocation>
</comment>
<evidence type="ECO:0000256" key="4">
    <source>
        <dbReference type="ARBA" id="ARBA00022490"/>
    </source>
</evidence>
<dbReference type="InterPro" id="IPR005605">
    <property type="entry name" value="Spo7"/>
</dbReference>
<comment type="similarity">
    <text evidence="3">Belongs to the CNEP1R1 family.</text>
</comment>
<gene>
    <name evidence="13" type="ORF">EIP91_006310</name>
</gene>
<keyword evidence="14" id="KW-1185">Reference proteome</keyword>
<evidence type="ECO:0000256" key="7">
    <source>
        <dbReference type="ARBA" id="ARBA00023098"/>
    </source>
</evidence>
<dbReference type="GO" id="GO:0005737">
    <property type="term" value="C:cytoplasm"/>
    <property type="evidence" value="ECO:0007669"/>
    <property type="project" value="UniProtKB-SubCell"/>
</dbReference>
<dbReference type="GO" id="GO:0019888">
    <property type="term" value="F:protein phosphatase regulator activity"/>
    <property type="evidence" value="ECO:0007669"/>
    <property type="project" value="InterPro"/>
</dbReference>
<feature type="compositionally biased region" description="Polar residues" evidence="11">
    <location>
        <begin position="329"/>
        <end position="348"/>
    </location>
</feature>